<comment type="subunit">
    <text evidence="2">Homodimer.</text>
</comment>
<accession>D8R980</accession>
<evidence type="ECO:0000313" key="10">
    <source>
        <dbReference type="Proteomes" id="UP000001514"/>
    </source>
</evidence>
<dbReference type="GO" id="GO:0046522">
    <property type="term" value="F:S-methyl-5-thioribose kinase activity"/>
    <property type="evidence" value="ECO:0000318"/>
    <property type="project" value="GO_Central"/>
</dbReference>
<dbReference type="PANTHER" id="PTHR34273:SF2">
    <property type="entry name" value="METHYLTHIORIBOSE KINASE"/>
    <property type="match status" value="1"/>
</dbReference>
<reference evidence="9 10" key="1">
    <citation type="journal article" date="2011" name="Science">
        <title>The Selaginella genome identifies genetic changes associated with the evolution of vascular plants.</title>
        <authorList>
            <person name="Banks J.A."/>
            <person name="Nishiyama T."/>
            <person name="Hasebe M."/>
            <person name="Bowman J.L."/>
            <person name="Gribskov M."/>
            <person name="dePamphilis C."/>
            <person name="Albert V.A."/>
            <person name="Aono N."/>
            <person name="Aoyama T."/>
            <person name="Ambrose B.A."/>
            <person name="Ashton N.W."/>
            <person name="Axtell M.J."/>
            <person name="Barker E."/>
            <person name="Barker M.S."/>
            <person name="Bennetzen J.L."/>
            <person name="Bonawitz N.D."/>
            <person name="Chapple C."/>
            <person name="Cheng C."/>
            <person name="Correa L.G."/>
            <person name="Dacre M."/>
            <person name="DeBarry J."/>
            <person name="Dreyer I."/>
            <person name="Elias M."/>
            <person name="Engstrom E.M."/>
            <person name="Estelle M."/>
            <person name="Feng L."/>
            <person name="Finet C."/>
            <person name="Floyd S.K."/>
            <person name="Frommer W.B."/>
            <person name="Fujita T."/>
            <person name="Gramzow L."/>
            <person name="Gutensohn M."/>
            <person name="Harholt J."/>
            <person name="Hattori M."/>
            <person name="Heyl A."/>
            <person name="Hirai T."/>
            <person name="Hiwatashi Y."/>
            <person name="Ishikawa M."/>
            <person name="Iwata M."/>
            <person name="Karol K.G."/>
            <person name="Koehler B."/>
            <person name="Kolukisaoglu U."/>
            <person name="Kubo M."/>
            <person name="Kurata T."/>
            <person name="Lalonde S."/>
            <person name="Li K."/>
            <person name="Li Y."/>
            <person name="Litt A."/>
            <person name="Lyons E."/>
            <person name="Manning G."/>
            <person name="Maruyama T."/>
            <person name="Michael T.P."/>
            <person name="Mikami K."/>
            <person name="Miyazaki S."/>
            <person name="Morinaga S."/>
            <person name="Murata T."/>
            <person name="Mueller-Roeber B."/>
            <person name="Nelson D.R."/>
            <person name="Obara M."/>
            <person name="Oguri Y."/>
            <person name="Olmstead R.G."/>
            <person name="Onodera N."/>
            <person name="Petersen B.L."/>
            <person name="Pils B."/>
            <person name="Prigge M."/>
            <person name="Rensing S.A."/>
            <person name="Riano-Pachon D.M."/>
            <person name="Roberts A.W."/>
            <person name="Sato Y."/>
            <person name="Scheller H.V."/>
            <person name="Schulz B."/>
            <person name="Schulz C."/>
            <person name="Shakirov E.V."/>
            <person name="Shibagaki N."/>
            <person name="Shinohara N."/>
            <person name="Shippen D.E."/>
            <person name="Soerensen I."/>
            <person name="Sotooka R."/>
            <person name="Sugimoto N."/>
            <person name="Sugita M."/>
            <person name="Sumikawa N."/>
            <person name="Tanurdzic M."/>
            <person name="Theissen G."/>
            <person name="Ulvskov P."/>
            <person name="Wakazuki S."/>
            <person name="Weng J.K."/>
            <person name="Willats W.W."/>
            <person name="Wipf D."/>
            <person name="Wolf P.G."/>
            <person name="Yang L."/>
            <person name="Zimmer A.D."/>
            <person name="Zhu Q."/>
            <person name="Mitros T."/>
            <person name="Hellsten U."/>
            <person name="Loque D."/>
            <person name="Otillar R."/>
            <person name="Salamov A."/>
            <person name="Schmutz J."/>
            <person name="Shapiro H."/>
            <person name="Lindquist E."/>
            <person name="Lucas S."/>
            <person name="Rokhsar D."/>
            <person name="Grigoriev I.V."/>
        </authorList>
    </citation>
    <scope>NUCLEOTIDE SEQUENCE [LARGE SCALE GENOMIC DNA]</scope>
</reference>
<evidence type="ECO:0000313" key="9">
    <source>
        <dbReference type="EMBL" id="EFJ31106.1"/>
    </source>
</evidence>
<gene>
    <name evidence="9" type="ORF">SELMODRAFT_88229</name>
</gene>
<dbReference type="Gene3D" id="3.30.200.20">
    <property type="entry name" value="Phosphorylase Kinase, domain 1"/>
    <property type="match status" value="1"/>
</dbReference>
<dbReference type="Gramene" id="EFJ31106">
    <property type="protein sequence ID" value="EFJ31106"/>
    <property type="gene ID" value="SELMODRAFT_88229"/>
</dbReference>
<evidence type="ECO:0000256" key="1">
    <source>
        <dbReference type="ARBA" id="ARBA00010165"/>
    </source>
</evidence>
<keyword evidence="6" id="KW-0418">Kinase</keyword>
<dbReference type="PIRSF" id="PIRSF031134">
    <property type="entry name" value="MTRK"/>
    <property type="match status" value="1"/>
</dbReference>
<dbReference type="PANTHER" id="PTHR34273">
    <property type="entry name" value="METHYLTHIORIBOSE KINASE"/>
    <property type="match status" value="1"/>
</dbReference>
<dbReference type="EC" id="2.7.1.100" evidence="3"/>
<evidence type="ECO:0000259" key="8">
    <source>
        <dbReference type="Pfam" id="PF01636"/>
    </source>
</evidence>
<name>D8R980_SELML</name>
<dbReference type="SUPFAM" id="SSF56112">
    <property type="entry name" value="Protein kinase-like (PK-like)"/>
    <property type="match status" value="1"/>
</dbReference>
<dbReference type="Gene3D" id="3.90.1200.10">
    <property type="match status" value="1"/>
</dbReference>
<dbReference type="FunCoup" id="D8R980">
    <property type="interactions" value="1616"/>
</dbReference>
<keyword evidence="7" id="KW-0067">ATP-binding</keyword>
<dbReference type="GO" id="GO:0005524">
    <property type="term" value="F:ATP binding"/>
    <property type="evidence" value="ECO:0007669"/>
    <property type="project" value="UniProtKB-KW"/>
</dbReference>
<dbReference type="Pfam" id="PF01636">
    <property type="entry name" value="APH"/>
    <property type="match status" value="1"/>
</dbReference>
<organism evidence="10">
    <name type="scientific">Selaginella moellendorffii</name>
    <name type="common">Spikemoss</name>
    <dbReference type="NCBI Taxonomy" id="88036"/>
    <lineage>
        <taxon>Eukaryota</taxon>
        <taxon>Viridiplantae</taxon>
        <taxon>Streptophyta</taxon>
        <taxon>Embryophyta</taxon>
        <taxon>Tracheophyta</taxon>
        <taxon>Lycopodiopsida</taxon>
        <taxon>Selaginellales</taxon>
        <taxon>Selaginellaceae</taxon>
        <taxon>Selaginella</taxon>
    </lineage>
</organism>
<evidence type="ECO:0000256" key="7">
    <source>
        <dbReference type="ARBA" id="ARBA00022840"/>
    </source>
</evidence>
<dbReference type="InParanoid" id="D8R980"/>
<keyword evidence="5" id="KW-0547">Nucleotide-binding</keyword>
<dbReference type="AlphaFoldDB" id="D8R980"/>
<dbReference type="Proteomes" id="UP000001514">
    <property type="component" value="Unassembled WGS sequence"/>
</dbReference>
<dbReference type="InterPro" id="IPR011009">
    <property type="entry name" value="Kinase-like_dom_sf"/>
</dbReference>
<proteinExistence type="inferred from homology"/>
<dbReference type="NCBIfam" id="TIGR01767">
    <property type="entry name" value="MTRK"/>
    <property type="match status" value="1"/>
</dbReference>
<dbReference type="eggNOG" id="ENOG502QVM3">
    <property type="taxonomic scope" value="Eukaryota"/>
</dbReference>
<feature type="domain" description="Aminoglycoside phosphotransferase" evidence="8">
    <location>
        <begin position="69"/>
        <end position="302"/>
    </location>
</feature>
<evidence type="ECO:0000256" key="5">
    <source>
        <dbReference type="ARBA" id="ARBA00022741"/>
    </source>
</evidence>
<protein>
    <recommendedName>
        <fullName evidence="3">S-methyl-5-thioribose kinase</fullName>
        <ecNumber evidence="3">2.7.1.100</ecNumber>
    </recommendedName>
</protein>
<evidence type="ECO:0000256" key="6">
    <source>
        <dbReference type="ARBA" id="ARBA00022777"/>
    </source>
</evidence>
<dbReference type="HOGENOM" id="CLU_033681_0_0_1"/>
<dbReference type="EMBL" id="GL377574">
    <property type="protein sequence ID" value="EFJ31106.1"/>
    <property type="molecule type" value="Genomic_DNA"/>
</dbReference>
<dbReference type="KEGG" id="smo:SELMODRAFT_88229"/>
<comment type="similarity">
    <text evidence="1">Belongs to the methylthioribose kinase family.</text>
</comment>
<keyword evidence="4" id="KW-0808">Transferase</keyword>
<evidence type="ECO:0000256" key="2">
    <source>
        <dbReference type="ARBA" id="ARBA00011738"/>
    </source>
</evidence>
<keyword evidence="10" id="KW-1185">Reference proteome</keyword>
<dbReference type="OMA" id="EMCEITE"/>
<dbReference type="InterPro" id="IPR002575">
    <property type="entry name" value="Aminoglycoside_PTrfase"/>
</dbReference>
<evidence type="ECO:0000256" key="3">
    <source>
        <dbReference type="ARBA" id="ARBA00012128"/>
    </source>
</evidence>
<dbReference type="GO" id="GO:0009086">
    <property type="term" value="P:methionine biosynthetic process"/>
    <property type="evidence" value="ECO:0007669"/>
    <property type="project" value="InterPro"/>
</dbReference>
<sequence>MFCYVQGVITKADESGTFDIPAFVKSLATTAPGKATTFRPLSENTVADYVQSVSHLAKRLGGSKQDWAVKEVGDGNLNFVYIVTGASGSFVLKQALPYVRCVGDSWPLSLERAYFEVTALQEHGKHCPEHVPEVYHFDHPMALFAMRYLAPPHIILRKGLIAGTKYPLLAEHMSDYMARTLFNTSLLATSTTEHKAAVAKFCGNVELCRLTEQVVFTEPYMIASNNHWTTPQLDEDAKSIREDDYLKLEIASLKSKFCEKSQALIHGDLHTGSVMVTQESTQVIDPEFAFYGPMGFDIGAFLGNLALAYFSQDGHTSDNSNRDEYKEWILKVLQDTWNLFKEKFLLLWTDKSQRMGDAYPAGVYTSLETHKLAQKIYLRDLFEDTLGFAGAKMISRRIVGIAHVEDFESIENPELRSQCERRALNFAKDLLKTRSKLASIEEVIQLIRKV</sequence>
<evidence type="ECO:0000256" key="4">
    <source>
        <dbReference type="ARBA" id="ARBA00022679"/>
    </source>
</evidence>
<dbReference type="STRING" id="88036.D8R980"/>
<dbReference type="InterPro" id="IPR009212">
    <property type="entry name" value="Methylthioribose_kinase"/>
</dbReference>